<reference evidence="1" key="1">
    <citation type="submission" date="2023-12" db="EMBL/GenBank/DDBJ databases">
        <title>Dolosigranulum savutii sp. nov. isolated from human upper respiratory samples collected in Botswana.</title>
        <authorList>
            <person name="Kelly M.S."/>
        </authorList>
    </citation>
    <scope>NUCLEOTIDE SEQUENCE</scope>
    <source>
        <strain evidence="1">MSK312</strain>
    </source>
</reference>
<evidence type="ECO:0008006" key="2">
    <source>
        <dbReference type="Google" id="ProtNLM"/>
    </source>
</evidence>
<dbReference type="EMBL" id="CP142434">
    <property type="protein sequence ID" value="XBC48137.1"/>
    <property type="molecule type" value="Genomic_DNA"/>
</dbReference>
<protein>
    <recommendedName>
        <fullName evidence="2">Helix-turn-helix domain-containing protein</fullName>
    </recommendedName>
</protein>
<organism evidence="1">
    <name type="scientific">Dolosigranulum savutiense</name>
    <dbReference type="NCBI Taxonomy" id="3110288"/>
    <lineage>
        <taxon>Bacteria</taxon>
        <taxon>Bacillati</taxon>
        <taxon>Bacillota</taxon>
        <taxon>Bacilli</taxon>
        <taxon>Lactobacillales</taxon>
        <taxon>Carnobacteriaceae</taxon>
        <taxon>Dolosigranulum</taxon>
    </lineage>
</organism>
<proteinExistence type="predicted"/>
<gene>
    <name evidence="1" type="ORF">VUQ09_01745</name>
</gene>
<accession>A0AB74TRG1</accession>
<evidence type="ECO:0000313" key="1">
    <source>
        <dbReference type="EMBL" id="XBC48137.1"/>
    </source>
</evidence>
<name>A0AB74TRG1_9LACT</name>
<dbReference type="AlphaFoldDB" id="A0AB74TRG1"/>
<sequence>MRFLWTEAELERVRALHFEKKNVWEIAEAIDEEPENVALALFHLSWEGRLNEPTKSWI</sequence>
<dbReference type="RefSeq" id="WP_347298152.1">
    <property type="nucleotide sequence ID" value="NZ_CP142434.1"/>
</dbReference>